<feature type="domain" description="Beta-ketoacyl synthase-like N-terminal" evidence="1">
    <location>
        <begin position="39"/>
        <end position="174"/>
    </location>
</feature>
<evidence type="ECO:0000313" key="2">
    <source>
        <dbReference type="EMBL" id="ALC16010.1"/>
    </source>
</evidence>
<proteinExistence type="predicted"/>
<keyword evidence="3" id="KW-1185">Reference proteome</keyword>
<dbReference type="KEGG" id="des:DSOUD_1229"/>
<dbReference type="Gene3D" id="3.40.47.10">
    <property type="match status" value="1"/>
</dbReference>
<reference evidence="2 3" key="1">
    <citation type="submission" date="2015-07" db="EMBL/GenBank/DDBJ databases">
        <title>Isolation and Genomic Characterization of a Novel Halophilic Metal-Reducing Deltaproteobacterium from the Deep Subsurface.</title>
        <authorList>
            <person name="Badalamenti J.P."/>
            <person name="Summers Z.M."/>
            <person name="Gralnick J.A."/>
            <person name="Bond D.R."/>
        </authorList>
    </citation>
    <scope>NUCLEOTIDE SEQUENCE [LARGE SCALE GENOMIC DNA]</scope>
    <source>
        <strain evidence="2 3">WTL</strain>
    </source>
</reference>
<dbReference type="InterPro" id="IPR016039">
    <property type="entry name" value="Thiolase-like"/>
</dbReference>
<sequence length="247" mass="25750">MKARISGIGWITAAGFGQGRGADDFAMTAGTLPEIARKDFFADPFPRFGRLDEFSRLGLSAIALALGDAGLDQWQEKRNFGLIAASAYGCLTTDIAYFDTVLGDGGALASPNLFAYTLANCVLGEAAIRFGLTGPGFVVNETGASRLTSLVMALESLFWGECDVLVAGVCDLPFPLETTGMAPVAPGALFLVLSKFSLPGEKGSSPLLGLDGRGNLEIDGVPVRDWTEVARAFLAPVSGGKMSAINS</sequence>
<dbReference type="EMBL" id="CP010802">
    <property type="protein sequence ID" value="ALC16010.1"/>
    <property type="molecule type" value="Genomic_DNA"/>
</dbReference>
<dbReference type="Pfam" id="PF00109">
    <property type="entry name" value="ketoacyl-synt"/>
    <property type="match status" value="1"/>
</dbReference>
<organism evidence="2 3">
    <name type="scientific">Desulfuromonas soudanensis</name>
    <dbReference type="NCBI Taxonomy" id="1603606"/>
    <lineage>
        <taxon>Bacteria</taxon>
        <taxon>Pseudomonadati</taxon>
        <taxon>Thermodesulfobacteriota</taxon>
        <taxon>Desulfuromonadia</taxon>
        <taxon>Desulfuromonadales</taxon>
        <taxon>Desulfuromonadaceae</taxon>
        <taxon>Desulfuromonas</taxon>
    </lineage>
</organism>
<name>A0A0M4D5G9_9BACT</name>
<accession>A0A0M4D5G9</accession>
<gene>
    <name evidence="2" type="ORF">DSOUD_1229</name>
</gene>
<dbReference type="SUPFAM" id="SSF53901">
    <property type="entry name" value="Thiolase-like"/>
    <property type="match status" value="1"/>
</dbReference>
<protein>
    <submittedName>
        <fullName evidence="2">Beta-ketoacyl synthase</fullName>
    </submittedName>
</protein>
<evidence type="ECO:0000259" key="1">
    <source>
        <dbReference type="Pfam" id="PF00109"/>
    </source>
</evidence>
<dbReference type="Proteomes" id="UP000057158">
    <property type="component" value="Chromosome"/>
</dbReference>
<dbReference type="AlphaFoldDB" id="A0A0M4D5G9"/>
<dbReference type="RefSeq" id="WP_053550163.1">
    <property type="nucleotide sequence ID" value="NZ_CP010802.1"/>
</dbReference>
<dbReference type="GO" id="GO:0016746">
    <property type="term" value="F:acyltransferase activity"/>
    <property type="evidence" value="ECO:0007669"/>
    <property type="project" value="InterPro"/>
</dbReference>
<dbReference type="InterPro" id="IPR014030">
    <property type="entry name" value="Ketoacyl_synth_N"/>
</dbReference>
<dbReference type="OrthoDB" id="5405287at2"/>
<evidence type="ECO:0000313" key="3">
    <source>
        <dbReference type="Proteomes" id="UP000057158"/>
    </source>
</evidence>
<dbReference type="PATRIC" id="fig|1603606.3.peg.1344"/>
<dbReference type="STRING" id="1603606.DSOUD_1229"/>